<reference evidence="1" key="1">
    <citation type="submission" date="2023-10" db="EMBL/GenBank/DDBJ databases">
        <authorList>
            <person name="Rodriguez Cubillos JULIANA M."/>
            <person name="De Vega J."/>
        </authorList>
    </citation>
    <scope>NUCLEOTIDE SEQUENCE</scope>
</reference>
<name>A0ACB0L8E0_TRIPR</name>
<dbReference type="EMBL" id="CASHSV030000409">
    <property type="protein sequence ID" value="CAJ2664711.1"/>
    <property type="molecule type" value="Genomic_DNA"/>
</dbReference>
<proteinExistence type="predicted"/>
<comment type="caution">
    <text evidence="1">The sequence shown here is derived from an EMBL/GenBank/DDBJ whole genome shotgun (WGS) entry which is preliminary data.</text>
</comment>
<dbReference type="Proteomes" id="UP001177021">
    <property type="component" value="Unassembled WGS sequence"/>
</dbReference>
<sequence length="1036" mass="112422">MCMTLTTVMTPRIELYLMKKLVKEVSDNNLSQSGVENSSTVSGTETSNNYPSVSHDLINIDCHDSKASVILGEEVSKRNKGKQIEAPHQVVDNGDDADDLMIIGEEVYKSKKGKKIEAIHQEVSDYTFCQPAVKSSVSPFISFSSSNPFIHYYGDLFFHLFRHTLIAEGSISIPQDISHKVFDIDNDDDSEDLVILSEEVSKSNKGKEIEVIHQVVEVSDNNLYEPAAEKFRTVSATKTSKDYPLVSNEIINIDCHGSDLSYGDGYASKDLVIIGEEVSESNIGKQIEAPHQASIEYFGPTSGIESSKDTPLVYLSYDDGDDSDDLMILGEEVNKSNKGKGIETIHQEVSDYTFSQPAVKRLESAAKDVIEIDDDDEDDDDFMIIGEDVSKSNKGKTIEAIPEVVAHLDNIDVPSRIEVPSTFFRESDNVLRRSTFESSTCNDTQTAATNINSRQSSTSTNFESATKATSVCTSYSMNQAHLDNINMPSRTEVPFTFFRESDEVLRRSTFESSTCNDTQSEATNINSQQPTNSTNFESATKATSVCTSYSMNRAHLDNINIPSRTEVPFTSFRDSGIGSRSTFESNTWYDTQSAATNFNTYTPPASTNFERATNASSVYNSSSVNQARFNNINLPSRTETPFTSSRDSGIGLSRSTFDSSNCYGTQSEATNSHSKASSVKSAKKARLNNVDIATPNKRKSTAPTTSARSAKKAHTDNFDISYEIGASFTRNSTFESSTWYGTQSEATNSHYKASSRSSRLSLPAKSTSSRSSRLSLPAKSTSSRSSRLSLPAKSTSSRSSRLSLPAKSTSSRSSPLSLPEPQSVSRTKKAASSMRLLDAPKRTTATKTISGKKAVGALMGSSSFSQSVPYKKKADAPMRLLPATKPSTASGKKAAGSGSKKSQTTSSSNSSNSKIQEYIISSSSFQIKFDNLDHSSETSSSSFKSSSPGAFMGSSLFSKSVSSNKKAYAPMRLLTASNPSATSSYKPSRSLYSGAPSMKKQAAPKASNSKVQGSSTGLLSVAAPSCPLLTYQWQVL</sequence>
<accession>A0ACB0L8E0</accession>
<evidence type="ECO:0000313" key="1">
    <source>
        <dbReference type="EMBL" id="CAJ2664711.1"/>
    </source>
</evidence>
<keyword evidence="2" id="KW-1185">Reference proteome</keyword>
<gene>
    <name evidence="1" type="ORF">MILVUS5_LOCUS29843</name>
</gene>
<evidence type="ECO:0000313" key="2">
    <source>
        <dbReference type="Proteomes" id="UP001177021"/>
    </source>
</evidence>
<protein>
    <submittedName>
        <fullName evidence="1">Uncharacterized protein</fullName>
    </submittedName>
</protein>
<organism evidence="1 2">
    <name type="scientific">Trifolium pratense</name>
    <name type="common">Red clover</name>
    <dbReference type="NCBI Taxonomy" id="57577"/>
    <lineage>
        <taxon>Eukaryota</taxon>
        <taxon>Viridiplantae</taxon>
        <taxon>Streptophyta</taxon>
        <taxon>Embryophyta</taxon>
        <taxon>Tracheophyta</taxon>
        <taxon>Spermatophyta</taxon>
        <taxon>Magnoliopsida</taxon>
        <taxon>eudicotyledons</taxon>
        <taxon>Gunneridae</taxon>
        <taxon>Pentapetalae</taxon>
        <taxon>rosids</taxon>
        <taxon>fabids</taxon>
        <taxon>Fabales</taxon>
        <taxon>Fabaceae</taxon>
        <taxon>Papilionoideae</taxon>
        <taxon>50 kb inversion clade</taxon>
        <taxon>NPAAA clade</taxon>
        <taxon>Hologalegina</taxon>
        <taxon>IRL clade</taxon>
        <taxon>Trifolieae</taxon>
        <taxon>Trifolium</taxon>
    </lineage>
</organism>